<evidence type="ECO:0000313" key="2">
    <source>
        <dbReference type="Proteomes" id="UP000532440"/>
    </source>
</evidence>
<sequence length="101" mass="11327">MATTERVTITLPKDLVRDIDKLERNRSRFIAQAVEHELLRRRREQLLLSVQHPHPDVAGLADAGLGEWAAGLPEEEGLLLDPDEGKPVRWIEGKGWVEGSA</sequence>
<dbReference type="InterPro" id="IPR013321">
    <property type="entry name" value="Arc_rbn_hlx_hlx"/>
</dbReference>
<keyword evidence="2" id="KW-1185">Reference proteome</keyword>
<dbReference type="RefSeq" id="WP_183964644.1">
    <property type="nucleotide sequence ID" value="NZ_BAABEW010000010.1"/>
</dbReference>
<gene>
    <name evidence="1" type="ORF">HNQ70_000873</name>
</gene>
<dbReference type="AlphaFoldDB" id="A0A7W8M8C6"/>
<accession>A0A7W8M8C6</accession>
<organism evidence="1 2">
    <name type="scientific">Quisquiliibacterium transsilvanicum</name>
    <dbReference type="NCBI Taxonomy" id="1549638"/>
    <lineage>
        <taxon>Bacteria</taxon>
        <taxon>Pseudomonadati</taxon>
        <taxon>Pseudomonadota</taxon>
        <taxon>Betaproteobacteria</taxon>
        <taxon>Burkholderiales</taxon>
        <taxon>Burkholderiaceae</taxon>
        <taxon>Quisquiliibacterium</taxon>
    </lineage>
</organism>
<proteinExistence type="predicted"/>
<name>A0A7W8M8C6_9BURK</name>
<evidence type="ECO:0000313" key="1">
    <source>
        <dbReference type="EMBL" id="MBB5270869.1"/>
    </source>
</evidence>
<dbReference type="EMBL" id="JACHGB010000002">
    <property type="protein sequence ID" value="MBB5270869.1"/>
    <property type="molecule type" value="Genomic_DNA"/>
</dbReference>
<comment type="caution">
    <text evidence="1">The sequence shown here is derived from an EMBL/GenBank/DDBJ whole genome shotgun (WGS) entry which is preliminary data.</text>
</comment>
<dbReference type="Proteomes" id="UP000532440">
    <property type="component" value="Unassembled WGS sequence"/>
</dbReference>
<dbReference type="CDD" id="cd22231">
    <property type="entry name" value="RHH_NikR_HicB-like"/>
    <property type="match status" value="1"/>
</dbReference>
<dbReference type="GO" id="GO:0006355">
    <property type="term" value="P:regulation of DNA-templated transcription"/>
    <property type="evidence" value="ECO:0007669"/>
    <property type="project" value="InterPro"/>
</dbReference>
<dbReference type="Gene3D" id="1.10.1220.10">
    <property type="entry name" value="Met repressor-like"/>
    <property type="match status" value="1"/>
</dbReference>
<reference evidence="1 2" key="1">
    <citation type="submission" date="2020-08" db="EMBL/GenBank/DDBJ databases">
        <title>Genomic Encyclopedia of Type Strains, Phase IV (KMG-IV): sequencing the most valuable type-strain genomes for metagenomic binning, comparative biology and taxonomic classification.</title>
        <authorList>
            <person name="Goeker M."/>
        </authorList>
    </citation>
    <scope>NUCLEOTIDE SEQUENCE [LARGE SCALE GENOMIC DNA]</scope>
    <source>
        <strain evidence="1 2">DSM 29781</strain>
    </source>
</reference>
<protein>
    <submittedName>
        <fullName evidence="1">Putative transcriptional regulator</fullName>
    </submittedName>
</protein>